<dbReference type="GO" id="GO:0030422">
    <property type="term" value="P:siRNA processing"/>
    <property type="evidence" value="ECO:0007669"/>
    <property type="project" value="TreeGrafter"/>
</dbReference>
<protein>
    <recommendedName>
        <fullName evidence="14">Dicer-like protein 2</fullName>
    </recommendedName>
</protein>
<dbReference type="Proteomes" id="UP000284706">
    <property type="component" value="Unassembled WGS sequence"/>
</dbReference>
<evidence type="ECO:0000256" key="4">
    <source>
        <dbReference type="ARBA" id="ARBA00022806"/>
    </source>
</evidence>
<dbReference type="Pfam" id="PF00636">
    <property type="entry name" value="Ribonuclease_3"/>
    <property type="match status" value="2"/>
</dbReference>
<evidence type="ECO:0000259" key="10">
    <source>
        <dbReference type="PROSITE" id="PS51194"/>
    </source>
</evidence>
<evidence type="ECO:0008006" key="14">
    <source>
        <dbReference type="Google" id="ProtNLM"/>
    </source>
</evidence>
<dbReference type="Pfam" id="PF03368">
    <property type="entry name" value="Dicer_dimer"/>
    <property type="match status" value="1"/>
</dbReference>
<dbReference type="SMART" id="SM00535">
    <property type="entry name" value="RIBOc"/>
    <property type="match status" value="2"/>
</dbReference>
<feature type="region of interest" description="Disordered" evidence="7">
    <location>
        <begin position="1507"/>
        <end position="1544"/>
    </location>
</feature>
<dbReference type="SUPFAM" id="SSF54768">
    <property type="entry name" value="dsRNA-binding domain-like"/>
    <property type="match status" value="1"/>
</dbReference>
<feature type="compositionally biased region" description="Basic residues" evidence="7">
    <location>
        <begin position="1509"/>
        <end position="1522"/>
    </location>
</feature>
<dbReference type="Pfam" id="PF00271">
    <property type="entry name" value="Helicase_C"/>
    <property type="match status" value="1"/>
</dbReference>
<sequence>MAKSKASHIEKKEMPATRGYQQEMLDESLKRNIIIAMDTGSGKTLIAVLRLKHEMEREAKKISWFFAPTVALCEQQKTVIETYLPVPVGLVSGANEPNEWKDATLWERVLRTYRIMVSTPQVFLDALRHGYISLGKDISLMVFDEAHHAVDNHPYNRIMMEFYFDLPPRTDKTSPDEVRPMILGLTASPIYGGNVVKAFEKIESNLDCKIRAPLRTRSELAEYVHRPTFKHVMYYAPDDGSASFSTNVASLSQILRTLDIENDPYVISLRSQLGKATIGSAERKRIDQKLSKVISKQDSFTHKGLRDFERTAMDICHEVGPWAADWFVWSVLERAKKAANPFDNMMVTWKRTEKTYLLSILERITPSPVSYYPDDIADDCSDKVRALIECLLLEKAEVESRNETYSGIIFVERRDAVLALAEVLNHHPRTKGLFSIGILLGTSDSSRRHSMMDITRSLVTEPQTGTISEFKSGEKNLIVSTAVAEEGIDIQACCSVIRWDPPPNMASWAQSRGRARKRKSTFTLMFEEGGKQQADVAKWENLERQMVALYNDPLRDPDLLMDDDTIEEEDEDDVLELKVESTGALLTLHSAISHLTHFCAVIPNSSHADNRPLYDVDPPEFPEGWHALDVSGRGRVPYTGPYGSTVTLPRSLPLPERHFSVDRIYKTIISAHRHSAFKAYESLYHAGLLNDHLLPITSIMEPALEDEVKEMLADVEKRAGLTKVSLSIDPWLPIQEDASDALWYCSELCLEGLPPLLLFTKTEMVQLNIHSGPVLYRPGLPPVKTTLQPAERVILDSSKLIQAQEYTRRIFWGLNSSRMEWDDVNFSYLFLPKDPVETEWDNRRAWLSDLGAADPDLHRHKLTARADIFGKAFNYPANLTLVQRQLGMGRPFKFVRWHYDTLDADEEEKLKERYKWQSDIEIEYPLLSVQAYPPRTNFLLPPAQKKASYAEASQTLEPPPIYLLARHSGIILVSPEEADFGFLLPSILRFLSMTTTAYSLRKTFFPSGPLSSLGLPLLTVALTAPSSHERQNYQRLETLGDGVLKFLTAIQLMAEYPLWHEGYLTRKKDHAVSNGRLAKENVAREMYRWIIREPMLGRKWKPHYFNSLELSPVQSPLTEQETGKIEEGKRKKKKTSQLSTKVLADVVESTIGAAYLHGGISFGYETVKFFDIGLKWEPYPIRISQILSRVPTLSQEEVANLPPQLHDVESMLGYTFTHKLLLIEALTHSSYQQDDQTPSYERMEFLGDSVLDMVVTDYLYHAPGKNYSPGHMHLRKSAVVNGQILSFICLKTNLTVDTMMPRPDPNATSNGSGYARVKIEEVHETQEIHLWRCLLHSSTKVLEDQLNTFTRYCKWKDDIEENLMQGTIFPWAALTRLQAPKFFSDMIESIIGAIFLDSNGSMEVVRGVLHTLGIVPLLEHIVNDDVDVLHPVSRLSMWAQKNDKTIDYDIQKDSGKVSCAVVVDGKEEVRVTDEWRGKPSQEEVKYAAAELAIKQFHLRNVGTNYAELKKKKAPRPKKKKKGKQIEGKENTEGVVLQEPSEPAS</sequence>
<name>A0A409YK71_9AGAR</name>
<dbReference type="InterPro" id="IPR005034">
    <property type="entry name" value="Dicer_dimerisation"/>
</dbReference>
<feature type="domain" description="Dicer dsRNA-binding fold" evidence="11">
    <location>
        <begin position="591"/>
        <end position="703"/>
    </location>
</feature>
<dbReference type="SUPFAM" id="SSF69065">
    <property type="entry name" value="RNase III domain-like"/>
    <property type="match status" value="2"/>
</dbReference>
<dbReference type="GO" id="GO:0004386">
    <property type="term" value="F:helicase activity"/>
    <property type="evidence" value="ECO:0007669"/>
    <property type="project" value="UniProtKB-KW"/>
</dbReference>
<dbReference type="InterPro" id="IPR001650">
    <property type="entry name" value="Helicase_C-like"/>
</dbReference>
<keyword evidence="2" id="KW-0547">Nucleotide-binding</keyword>
<dbReference type="InterPro" id="IPR011545">
    <property type="entry name" value="DEAD/DEAH_box_helicase_dom"/>
</dbReference>
<evidence type="ECO:0000256" key="3">
    <source>
        <dbReference type="ARBA" id="ARBA00022801"/>
    </source>
</evidence>
<dbReference type="PROSITE" id="PS00517">
    <property type="entry name" value="RNASE_3_1"/>
    <property type="match status" value="1"/>
</dbReference>
<dbReference type="PROSITE" id="PS51192">
    <property type="entry name" value="HELICASE_ATP_BIND_1"/>
    <property type="match status" value="1"/>
</dbReference>
<evidence type="ECO:0000313" key="13">
    <source>
        <dbReference type="Proteomes" id="UP000284706"/>
    </source>
</evidence>
<keyword evidence="13" id="KW-1185">Reference proteome</keyword>
<comment type="similarity">
    <text evidence="6">Belongs to the helicase family. Dicer subfamily.</text>
</comment>
<dbReference type="GO" id="GO:0004525">
    <property type="term" value="F:ribonuclease III activity"/>
    <property type="evidence" value="ECO:0007669"/>
    <property type="project" value="InterPro"/>
</dbReference>
<dbReference type="InterPro" id="IPR038248">
    <property type="entry name" value="Dicer_dimer_sf"/>
</dbReference>
<dbReference type="EMBL" id="NHYE01000736">
    <property type="protein sequence ID" value="PPR03451.1"/>
    <property type="molecule type" value="Genomic_DNA"/>
</dbReference>
<dbReference type="SUPFAM" id="SSF52540">
    <property type="entry name" value="P-loop containing nucleoside triphosphate hydrolases"/>
    <property type="match status" value="1"/>
</dbReference>
<dbReference type="STRING" id="231916.A0A409YK71"/>
<evidence type="ECO:0000256" key="5">
    <source>
        <dbReference type="ARBA" id="ARBA00022840"/>
    </source>
</evidence>
<evidence type="ECO:0000259" key="8">
    <source>
        <dbReference type="PROSITE" id="PS50142"/>
    </source>
</evidence>
<reference evidence="12 13" key="1">
    <citation type="journal article" date="2018" name="Evol. Lett.">
        <title>Horizontal gene cluster transfer increased hallucinogenic mushroom diversity.</title>
        <authorList>
            <person name="Reynolds H.T."/>
            <person name="Vijayakumar V."/>
            <person name="Gluck-Thaler E."/>
            <person name="Korotkin H.B."/>
            <person name="Matheny P.B."/>
            <person name="Slot J.C."/>
        </authorList>
    </citation>
    <scope>NUCLEOTIDE SEQUENCE [LARGE SCALE GENOMIC DNA]</scope>
    <source>
        <strain evidence="12 13">SRW20</strain>
    </source>
</reference>
<dbReference type="PROSITE" id="PS51327">
    <property type="entry name" value="DICER_DSRBF"/>
    <property type="match status" value="1"/>
</dbReference>
<dbReference type="GO" id="GO:0005634">
    <property type="term" value="C:nucleus"/>
    <property type="evidence" value="ECO:0007669"/>
    <property type="project" value="TreeGrafter"/>
</dbReference>
<dbReference type="GO" id="GO:0005524">
    <property type="term" value="F:ATP binding"/>
    <property type="evidence" value="ECO:0007669"/>
    <property type="project" value="UniProtKB-KW"/>
</dbReference>
<evidence type="ECO:0000256" key="7">
    <source>
        <dbReference type="SAM" id="MobiDB-lite"/>
    </source>
</evidence>
<feature type="domain" description="Helicase ATP-binding" evidence="9">
    <location>
        <begin position="24"/>
        <end position="190"/>
    </location>
</feature>
<comment type="caution">
    <text evidence="12">The sequence shown here is derived from an EMBL/GenBank/DDBJ whole genome shotgun (WGS) entry which is preliminary data.</text>
</comment>
<dbReference type="InterPro" id="IPR014001">
    <property type="entry name" value="Helicase_ATP-bd"/>
</dbReference>
<accession>A0A409YK71</accession>
<keyword evidence="3" id="KW-0378">Hydrolase</keyword>
<dbReference type="Gene3D" id="1.10.1520.10">
    <property type="entry name" value="Ribonuclease III domain"/>
    <property type="match status" value="2"/>
</dbReference>
<dbReference type="InParanoid" id="A0A409YK71"/>
<organism evidence="12 13">
    <name type="scientific">Gymnopilus dilepis</name>
    <dbReference type="NCBI Taxonomy" id="231916"/>
    <lineage>
        <taxon>Eukaryota</taxon>
        <taxon>Fungi</taxon>
        <taxon>Dikarya</taxon>
        <taxon>Basidiomycota</taxon>
        <taxon>Agaricomycotina</taxon>
        <taxon>Agaricomycetes</taxon>
        <taxon>Agaricomycetidae</taxon>
        <taxon>Agaricales</taxon>
        <taxon>Agaricineae</taxon>
        <taxon>Hymenogastraceae</taxon>
        <taxon>Gymnopilus</taxon>
    </lineage>
</organism>
<evidence type="ECO:0000259" key="11">
    <source>
        <dbReference type="PROSITE" id="PS51327"/>
    </source>
</evidence>
<dbReference type="PROSITE" id="PS51194">
    <property type="entry name" value="HELICASE_CTER"/>
    <property type="match status" value="1"/>
</dbReference>
<dbReference type="GO" id="GO:0005737">
    <property type="term" value="C:cytoplasm"/>
    <property type="evidence" value="ECO:0007669"/>
    <property type="project" value="TreeGrafter"/>
</dbReference>
<evidence type="ECO:0000256" key="6">
    <source>
        <dbReference type="PROSITE-ProRule" id="PRU00657"/>
    </source>
</evidence>
<dbReference type="PANTHER" id="PTHR14950:SF37">
    <property type="entry name" value="ENDORIBONUCLEASE DICER"/>
    <property type="match status" value="1"/>
</dbReference>
<keyword evidence="4" id="KW-0347">Helicase</keyword>
<proteinExistence type="inferred from homology"/>
<dbReference type="InterPro" id="IPR027417">
    <property type="entry name" value="P-loop_NTPase"/>
</dbReference>
<dbReference type="InterPro" id="IPR036389">
    <property type="entry name" value="RNase_III_sf"/>
</dbReference>
<dbReference type="SMART" id="SM00487">
    <property type="entry name" value="DEXDc"/>
    <property type="match status" value="1"/>
</dbReference>
<dbReference type="Pfam" id="PF00270">
    <property type="entry name" value="DEAD"/>
    <property type="match status" value="1"/>
</dbReference>
<evidence type="ECO:0000259" key="9">
    <source>
        <dbReference type="PROSITE" id="PS51192"/>
    </source>
</evidence>
<keyword evidence="1" id="KW-0677">Repeat</keyword>
<dbReference type="InterPro" id="IPR000999">
    <property type="entry name" value="RNase_III_dom"/>
</dbReference>
<gene>
    <name evidence="12" type="ORF">CVT26_007867</name>
</gene>
<dbReference type="CDD" id="cd18034">
    <property type="entry name" value="DEXHc_dicer"/>
    <property type="match status" value="1"/>
</dbReference>
<feature type="domain" description="RNase III" evidence="8">
    <location>
        <begin position="1017"/>
        <end position="1159"/>
    </location>
</feature>
<dbReference type="Gene3D" id="3.30.160.380">
    <property type="entry name" value="Dicer dimerisation domain"/>
    <property type="match status" value="1"/>
</dbReference>
<dbReference type="Gene3D" id="3.40.50.300">
    <property type="entry name" value="P-loop containing nucleotide triphosphate hydrolases"/>
    <property type="match status" value="2"/>
</dbReference>
<dbReference type="CDD" id="cd00593">
    <property type="entry name" value="RIBOc"/>
    <property type="match status" value="2"/>
</dbReference>
<keyword evidence="5" id="KW-0067">ATP-binding</keyword>
<keyword evidence="6" id="KW-0694">RNA-binding</keyword>
<feature type="domain" description="RNase III" evidence="8">
    <location>
        <begin position="1205"/>
        <end position="1399"/>
    </location>
</feature>
<evidence type="ECO:0000313" key="12">
    <source>
        <dbReference type="EMBL" id="PPR03451.1"/>
    </source>
</evidence>
<dbReference type="PANTHER" id="PTHR14950">
    <property type="entry name" value="DICER-RELATED"/>
    <property type="match status" value="1"/>
</dbReference>
<dbReference type="GO" id="GO:0003723">
    <property type="term" value="F:RNA binding"/>
    <property type="evidence" value="ECO:0007669"/>
    <property type="project" value="UniProtKB-UniRule"/>
</dbReference>
<dbReference type="OrthoDB" id="416741at2759"/>
<dbReference type="PROSITE" id="PS50142">
    <property type="entry name" value="RNASE_3_2"/>
    <property type="match status" value="2"/>
</dbReference>
<dbReference type="SMART" id="SM00490">
    <property type="entry name" value="HELICc"/>
    <property type="match status" value="1"/>
</dbReference>
<evidence type="ECO:0000256" key="1">
    <source>
        <dbReference type="ARBA" id="ARBA00022737"/>
    </source>
</evidence>
<feature type="domain" description="Helicase C-terminal" evidence="10">
    <location>
        <begin position="392"/>
        <end position="560"/>
    </location>
</feature>
<evidence type="ECO:0000256" key="2">
    <source>
        <dbReference type="ARBA" id="ARBA00022741"/>
    </source>
</evidence>